<dbReference type="GO" id="GO:0005524">
    <property type="term" value="F:ATP binding"/>
    <property type="evidence" value="ECO:0007669"/>
    <property type="project" value="UniProtKB-KW"/>
</dbReference>
<reference evidence="8 9" key="1">
    <citation type="submission" date="2019-07" db="EMBL/GenBank/DDBJ databases">
        <title>Genomes of Cafeteria roenbergensis.</title>
        <authorList>
            <person name="Fischer M.G."/>
            <person name="Hackl T."/>
            <person name="Roman M."/>
        </authorList>
    </citation>
    <scope>NUCLEOTIDE SEQUENCE [LARGE SCALE GENOMIC DNA]</scope>
    <source>
        <strain evidence="7 9">Cflag</strain>
        <strain evidence="6 8">RCC970-E3</strain>
    </source>
</reference>
<proteinExistence type="predicted"/>
<evidence type="ECO:0000313" key="8">
    <source>
        <dbReference type="Proteomes" id="UP000324907"/>
    </source>
</evidence>
<evidence type="ECO:0000256" key="4">
    <source>
        <dbReference type="ARBA" id="ARBA00022840"/>
    </source>
</evidence>
<dbReference type="GO" id="GO:0004788">
    <property type="term" value="F:thiamine diphosphokinase activity"/>
    <property type="evidence" value="ECO:0007669"/>
    <property type="project" value="InterPro"/>
</dbReference>
<sequence length="323" mass="32516">MAAGPGAGVDRCLGEAIGARGRPPAGRPLAVLMLNSPDEPARGLAAACLRRADVVVFGDGALGRYGWALEGVDGLRAKVLGVVGDFDSIVDGDGRGVMRIGIPSQDANDMFKCLAVLKEAANACAGAAAAGSVADLSARRLAAAALRCLGLEGDAKDGTEPAAAGAPPAAAGSDVAAPCISSECAKALTLGPGSFDVVVLGGLGGRFDHEAQSLNALVVWEGEFASMWLLSTFSAVTLLPAGASRVRLSPPFEGPTCGVIPIGEPPSRVVTTGLRWNLGPELKLAYGACVSSSNHAEDDVVAVETDRPVLFTAALDCDSLAAE</sequence>
<keyword evidence="2" id="KW-0547">Nucleotide-binding</keyword>
<dbReference type="GO" id="GO:0016301">
    <property type="term" value="F:kinase activity"/>
    <property type="evidence" value="ECO:0007669"/>
    <property type="project" value="UniProtKB-KW"/>
</dbReference>
<dbReference type="GO" id="GO:0030975">
    <property type="term" value="F:thiamine binding"/>
    <property type="evidence" value="ECO:0007669"/>
    <property type="project" value="InterPro"/>
</dbReference>
<evidence type="ECO:0000256" key="1">
    <source>
        <dbReference type="ARBA" id="ARBA00022679"/>
    </source>
</evidence>
<dbReference type="PANTHER" id="PTHR13622">
    <property type="entry name" value="THIAMIN PYROPHOSPHOKINASE"/>
    <property type="match status" value="1"/>
</dbReference>
<keyword evidence="1" id="KW-0808">Transferase</keyword>
<evidence type="ECO:0000313" key="6">
    <source>
        <dbReference type="EMBL" id="KAA0158695.1"/>
    </source>
</evidence>
<dbReference type="InterPro" id="IPR036371">
    <property type="entry name" value="TPK_B1-bd_sf"/>
</dbReference>
<keyword evidence="3" id="KW-0418">Kinase</keyword>
<dbReference type="Pfam" id="PF04265">
    <property type="entry name" value="TPK_B1_binding"/>
    <property type="match status" value="1"/>
</dbReference>
<keyword evidence="4" id="KW-0067">ATP-binding</keyword>
<evidence type="ECO:0000313" key="9">
    <source>
        <dbReference type="Proteomes" id="UP000325113"/>
    </source>
</evidence>
<evidence type="ECO:0000313" key="7">
    <source>
        <dbReference type="EMBL" id="KAA0160098.1"/>
    </source>
</evidence>
<evidence type="ECO:0000259" key="5">
    <source>
        <dbReference type="SMART" id="SM00983"/>
    </source>
</evidence>
<evidence type="ECO:0000256" key="3">
    <source>
        <dbReference type="ARBA" id="ARBA00022777"/>
    </source>
</evidence>
<dbReference type="SMART" id="SM00983">
    <property type="entry name" value="TPK_B1_binding"/>
    <property type="match status" value="1"/>
</dbReference>
<evidence type="ECO:0000256" key="2">
    <source>
        <dbReference type="ARBA" id="ARBA00022741"/>
    </source>
</evidence>
<dbReference type="EMBL" id="VLTM01000048">
    <property type="protein sequence ID" value="KAA0160098.1"/>
    <property type="molecule type" value="Genomic_DNA"/>
</dbReference>
<comment type="caution">
    <text evidence="7">The sequence shown here is derived from an EMBL/GenBank/DDBJ whole genome shotgun (WGS) entry which is preliminary data.</text>
</comment>
<dbReference type="AlphaFoldDB" id="A0A5A8D4H2"/>
<organism evidence="7 9">
    <name type="scientific">Cafeteria roenbergensis</name>
    <name type="common">Marine flagellate</name>
    <dbReference type="NCBI Taxonomy" id="33653"/>
    <lineage>
        <taxon>Eukaryota</taxon>
        <taxon>Sar</taxon>
        <taxon>Stramenopiles</taxon>
        <taxon>Bigyra</taxon>
        <taxon>Opalozoa</taxon>
        <taxon>Bicosoecida</taxon>
        <taxon>Cafeteriaceae</taxon>
        <taxon>Cafeteria</taxon>
    </lineage>
</organism>
<dbReference type="InterPro" id="IPR036759">
    <property type="entry name" value="TPK_catalytic_sf"/>
</dbReference>
<dbReference type="EMBL" id="VLTL01000143">
    <property type="protein sequence ID" value="KAA0158695.1"/>
    <property type="molecule type" value="Genomic_DNA"/>
</dbReference>
<feature type="domain" description="Thiamin pyrophosphokinase thiamin-binding" evidence="5">
    <location>
        <begin position="242"/>
        <end position="309"/>
    </location>
</feature>
<dbReference type="SUPFAM" id="SSF63862">
    <property type="entry name" value="Thiamin pyrophosphokinase, substrate-binding domain"/>
    <property type="match status" value="1"/>
</dbReference>
<dbReference type="GO" id="GO:0009229">
    <property type="term" value="P:thiamine diphosphate biosynthetic process"/>
    <property type="evidence" value="ECO:0007669"/>
    <property type="project" value="InterPro"/>
</dbReference>
<dbReference type="Proteomes" id="UP000324907">
    <property type="component" value="Unassembled WGS sequence"/>
</dbReference>
<protein>
    <recommendedName>
        <fullName evidence="5">Thiamin pyrophosphokinase thiamin-binding domain-containing protein</fullName>
    </recommendedName>
</protein>
<name>A0A5A8D4H2_CAFRO</name>
<dbReference type="SUPFAM" id="SSF63999">
    <property type="entry name" value="Thiamin pyrophosphokinase, catalytic domain"/>
    <property type="match status" value="1"/>
</dbReference>
<dbReference type="Proteomes" id="UP000325113">
    <property type="component" value="Unassembled WGS sequence"/>
</dbReference>
<dbReference type="PANTHER" id="PTHR13622:SF8">
    <property type="entry name" value="THIAMIN PYROPHOSPHOKINASE 1"/>
    <property type="match status" value="1"/>
</dbReference>
<dbReference type="InterPro" id="IPR007373">
    <property type="entry name" value="Thiamin_PyroPKinase_B1-bd"/>
</dbReference>
<accession>A0A5A8D4H2</accession>
<dbReference type="Gene3D" id="3.40.50.10240">
    <property type="entry name" value="Thiamin pyrophosphokinase, catalytic domain"/>
    <property type="match status" value="1"/>
</dbReference>
<gene>
    <name evidence="6" type="ORF">FNF28_06130</name>
    <name evidence="7" type="ORF">FNF31_04564</name>
</gene>